<dbReference type="GO" id="GO:0003677">
    <property type="term" value="F:DNA binding"/>
    <property type="evidence" value="ECO:0007669"/>
    <property type="project" value="UniProtKB-UniRule"/>
</dbReference>
<dbReference type="AlphaFoldDB" id="A0A2W5FLM5"/>
<keyword evidence="3 5" id="KW-0238">DNA-binding</keyword>
<evidence type="ECO:0000259" key="6">
    <source>
        <dbReference type="PROSITE" id="PS50977"/>
    </source>
</evidence>
<feature type="domain" description="HTH tetR-type" evidence="6">
    <location>
        <begin position="47"/>
        <end position="107"/>
    </location>
</feature>
<dbReference type="SUPFAM" id="SSF46689">
    <property type="entry name" value="Homeodomain-like"/>
    <property type="match status" value="1"/>
</dbReference>
<name>A0A2W5FLM5_9BACT</name>
<keyword evidence="2" id="KW-0805">Transcription regulation</keyword>
<feature type="DNA-binding region" description="H-T-H motif" evidence="5">
    <location>
        <begin position="70"/>
        <end position="89"/>
    </location>
</feature>
<reference evidence="7 8" key="1">
    <citation type="submission" date="2017-08" db="EMBL/GenBank/DDBJ databases">
        <title>Infants hospitalized years apart are colonized by the same room-sourced microbial strains.</title>
        <authorList>
            <person name="Brooks B."/>
            <person name="Olm M.R."/>
            <person name="Firek B.A."/>
            <person name="Baker R."/>
            <person name="Thomas B.C."/>
            <person name="Morowitz M.J."/>
            <person name="Banfield J.F."/>
        </authorList>
    </citation>
    <scope>NUCLEOTIDE SEQUENCE [LARGE SCALE GENOMIC DNA]</scope>
    <source>
        <strain evidence="7">S2_006_000_R2_64</strain>
    </source>
</reference>
<comment type="caution">
    <text evidence="7">The sequence shown here is derived from an EMBL/GenBank/DDBJ whole genome shotgun (WGS) entry which is preliminary data.</text>
</comment>
<protein>
    <submittedName>
        <fullName evidence="7">TetR family transcriptional regulator</fullName>
    </submittedName>
</protein>
<evidence type="ECO:0000313" key="8">
    <source>
        <dbReference type="Proteomes" id="UP000249739"/>
    </source>
</evidence>
<sequence length="238" mass="27524">MIPRFIRHRDKALQPRKNILVYKHTRMYVCGQEVMFQVARKTKEEAKETREAIINAAIDVFYEHGVSKGSLEEIAEAAGVTRGAVYWHFKNKAAIFSAIHDEFHTSVMEGFITQADNSIDPVHDLKEFSGNFLKLLQEDERHKKILSLFSLKCDYSGEMAEFLDEQRLKKMESMKQLEKFFALAQKKGQIEKDRTTELLAVSFFCYMCGISTESLRHPTIVSLTKNGPELIDMFFKKL</sequence>
<dbReference type="Gene3D" id="1.10.357.10">
    <property type="entry name" value="Tetracycline Repressor, domain 2"/>
    <property type="match status" value="1"/>
</dbReference>
<dbReference type="InterPro" id="IPR009057">
    <property type="entry name" value="Homeodomain-like_sf"/>
</dbReference>
<dbReference type="Pfam" id="PF08361">
    <property type="entry name" value="TetR_C_2"/>
    <property type="match status" value="1"/>
</dbReference>
<keyword evidence="1" id="KW-0678">Repressor</keyword>
<dbReference type="PANTHER" id="PTHR43479">
    <property type="entry name" value="ACREF/ENVCD OPERON REPRESSOR-RELATED"/>
    <property type="match status" value="1"/>
</dbReference>
<evidence type="ECO:0000256" key="5">
    <source>
        <dbReference type="PROSITE-ProRule" id="PRU00335"/>
    </source>
</evidence>
<dbReference type="EMBL" id="QFOT01000014">
    <property type="protein sequence ID" value="PZP56831.1"/>
    <property type="molecule type" value="Genomic_DNA"/>
</dbReference>
<dbReference type="InterPro" id="IPR023772">
    <property type="entry name" value="DNA-bd_HTH_TetR-type_CS"/>
</dbReference>
<dbReference type="PROSITE" id="PS50977">
    <property type="entry name" value="HTH_TETR_2"/>
    <property type="match status" value="1"/>
</dbReference>
<proteinExistence type="predicted"/>
<dbReference type="PANTHER" id="PTHR43479:SF11">
    <property type="entry name" value="ACREF_ENVCD OPERON REPRESSOR-RELATED"/>
    <property type="match status" value="1"/>
</dbReference>
<dbReference type="InterPro" id="IPR050624">
    <property type="entry name" value="HTH-type_Tx_Regulator"/>
</dbReference>
<evidence type="ECO:0000256" key="2">
    <source>
        <dbReference type="ARBA" id="ARBA00023015"/>
    </source>
</evidence>
<keyword evidence="4" id="KW-0804">Transcription</keyword>
<dbReference type="Proteomes" id="UP000249739">
    <property type="component" value="Unassembled WGS sequence"/>
</dbReference>
<evidence type="ECO:0000256" key="1">
    <source>
        <dbReference type="ARBA" id="ARBA00022491"/>
    </source>
</evidence>
<dbReference type="Pfam" id="PF00440">
    <property type="entry name" value="TetR_N"/>
    <property type="match status" value="1"/>
</dbReference>
<dbReference type="InterPro" id="IPR036271">
    <property type="entry name" value="Tet_transcr_reg_TetR-rel_C_sf"/>
</dbReference>
<gene>
    <name evidence="7" type="ORF">DI586_02450</name>
</gene>
<evidence type="ECO:0000256" key="4">
    <source>
        <dbReference type="ARBA" id="ARBA00023163"/>
    </source>
</evidence>
<evidence type="ECO:0000256" key="3">
    <source>
        <dbReference type="ARBA" id="ARBA00023125"/>
    </source>
</evidence>
<dbReference type="InterPro" id="IPR013572">
    <property type="entry name" value="Tscrpt_reg_MAATS_C"/>
</dbReference>
<evidence type="ECO:0000313" key="7">
    <source>
        <dbReference type="EMBL" id="PZP56831.1"/>
    </source>
</evidence>
<accession>A0A2W5FLM5</accession>
<dbReference type="PROSITE" id="PS01081">
    <property type="entry name" value="HTH_TETR_1"/>
    <property type="match status" value="1"/>
</dbReference>
<organism evidence="7 8">
    <name type="scientific">Micavibrio aeruginosavorus</name>
    <dbReference type="NCBI Taxonomy" id="349221"/>
    <lineage>
        <taxon>Bacteria</taxon>
        <taxon>Pseudomonadati</taxon>
        <taxon>Bdellovibrionota</taxon>
        <taxon>Bdellovibrionia</taxon>
        <taxon>Bdellovibrionales</taxon>
        <taxon>Pseudobdellovibrionaceae</taxon>
        <taxon>Micavibrio</taxon>
    </lineage>
</organism>
<dbReference type="PRINTS" id="PR00455">
    <property type="entry name" value="HTHTETR"/>
</dbReference>
<dbReference type="SUPFAM" id="SSF48498">
    <property type="entry name" value="Tetracyclin repressor-like, C-terminal domain"/>
    <property type="match status" value="1"/>
</dbReference>
<dbReference type="InterPro" id="IPR001647">
    <property type="entry name" value="HTH_TetR"/>
</dbReference>